<gene>
    <name evidence="5" type="ORF">XYLVIOL_LOCUS3261</name>
</gene>
<evidence type="ECO:0000313" key="5">
    <source>
        <dbReference type="EMBL" id="CAL7938392.1"/>
    </source>
</evidence>
<evidence type="ECO:0008006" key="7">
    <source>
        <dbReference type="Google" id="ProtNLM"/>
    </source>
</evidence>
<dbReference type="SMART" id="SM00358">
    <property type="entry name" value="DSRM"/>
    <property type="match status" value="2"/>
</dbReference>
<dbReference type="Gene3D" id="3.30.160.20">
    <property type="match status" value="2"/>
</dbReference>
<dbReference type="SUPFAM" id="SSF54768">
    <property type="entry name" value="dsRNA-binding domain-like"/>
    <property type="match status" value="2"/>
</dbReference>
<feature type="domain" description="A to I editase" evidence="4">
    <location>
        <begin position="450"/>
        <end position="772"/>
    </location>
</feature>
<feature type="domain" description="DRBM" evidence="3">
    <location>
        <begin position="337"/>
        <end position="373"/>
    </location>
</feature>
<evidence type="ECO:0000313" key="6">
    <source>
        <dbReference type="Proteomes" id="UP001642520"/>
    </source>
</evidence>
<dbReference type="PROSITE" id="PS50141">
    <property type="entry name" value="A_DEAMIN_EDITASE"/>
    <property type="match status" value="1"/>
</dbReference>
<dbReference type="InterPro" id="IPR002466">
    <property type="entry name" value="A_deamin"/>
</dbReference>
<dbReference type="EMBL" id="CAXAJV020001288">
    <property type="protein sequence ID" value="CAL7938392.1"/>
    <property type="molecule type" value="Genomic_DNA"/>
</dbReference>
<comment type="caution">
    <text evidence="5">The sequence shown here is derived from an EMBL/GenBank/DDBJ whole genome shotgun (WGS) entry which is preliminary data.</text>
</comment>
<accession>A0ABP1NEV4</accession>
<dbReference type="InterPro" id="IPR014720">
    <property type="entry name" value="dsRBD_dom"/>
</dbReference>
<proteinExistence type="predicted"/>
<sequence>MMETKTEFQCSNPFHKKIKNIRKYIKHAVRKKTEGNGSSSESLCNVCRAFSRKCDELDAEIDVPRKCKCCVPKSKASIETNNETMLINAIEHAAQRIANRKEGEMTTNSQIIDIKINLTFLATKKQRKDKDCNASTVSATAAASPTEALQEGHLTGMEQPNISRPSLKRPAESEPEGATNTKKRHKNPQPKNAVCALNELKTGAVYKVVDQTGPTHAPIFTIAVQIDGQTYEGKGRTKKMAKHAAAELALRNIIQFRNTPEVHQAINTCQPSIPLEPDFTSDVTERDNHLVNAFKTLTQEPKSTNKFLEKGPVALINELYPGVVYKCVSDNGESYAKFTISVTIDGETFEGTGPSKKLAKAAASKAALAKLRNVHSSSFCIPLPVRVLPNFANSGHWQDQMTLPQMLADKIGKMVNQKFSELIQSKPQHARRKVLAGIVQTKGSDAELICVTTGTKCVSGEHLSVSGGALNDCHAEVVARRCLCEYLYKQLELHAEDRAAESILEPAKKGFKLKQGIQFHLYINTAPCGDARIFSPHEENESVDKHPNRRARGQLRTKIESGEGTIPVKSSEGIQTWDGVLMGQRLLTMSCSDKIARWNVLGVQGALLSHFIEPIYFHSIVLGSLLNPSHMYRAVCGRIENTIQGLPPPYRLNKPLMSLITSSEVRQPGKAPNYSVNWTIGQSEAEVINCTTGKDELGKPSRISKQGLFRRFYNLLGKLDTIDDADMNQCRHYLDAKSSVQNYSLAKHQLKEAFVKAHLGSWVKKPIEQDMFEVDI</sequence>
<organism evidence="5 6">
    <name type="scientific">Xylocopa violacea</name>
    <name type="common">Violet carpenter bee</name>
    <name type="synonym">Apis violacea</name>
    <dbReference type="NCBI Taxonomy" id="135666"/>
    <lineage>
        <taxon>Eukaryota</taxon>
        <taxon>Metazoa</taxon>
        <taxon>Ecdysozoa</taxon>
        <taxon>Arthropoda</taxon>
        <taxon>Hexapoda</taxon>
        <taxon>Insecta</taxon>
        <taxon>Pterygota</taxon>
        <taxon>Neoptera</taxon>
        <taxon>Endopterygota</taxon>
        <taxon>Hymenoptera</taxon>
        <taxon>Apocrita</taxon>
        <taxon>Aculeata</taxon>
        <taxon>Apoidea</taxon>
        <taxon>Anthophila</taxon>
        <taxon>Apidae</taxon>
        <taxon>Xylocopa</taxon>
        <taxon>Xylocopa</taxon>
    </lineage>
</organism>
<dbReference type="PROSITE" id="PS50137">
    <property type="entry name" value="DS_RBD"/>
    <property type="match status" value="2"/>
</dbReference>
<evidence type="ECO:0000259" key="4">
    <source>
        <dbReference type="PROSITE" id="PS50141"/>
    </source>
</evidence>
<reference evidence="5 6" key="1">
    <citation type="submission" date="2024-08" db="EMBL/GenBank/DDBJ databases">
        <authorList>
            <person name="Will J Nash"/>
            <person name="Angela Man"/>
            <person name="Seanna McTaggart"/>
            <person name="Kendall Baker"/>
            <person name="Tom Barker"/>
            <person name="Leah Catchpole"/>
            <person name="Alex Durrant"/>
            <person name="Karim Gharbi"/>
            <person name="Naomi Irish"/>
            <person name="Gemy Kaithakottil"/>
            <person name="Debby Ku"/>
            <person name="Aaliyah Providence"/>
            <person name="Felix Shaw"/>
            <person name="David Swarbreck"/>
            <person name="Chris Watkins"/>
            <person name="Ann M. McCartney"/>
            <person name="Giulio Formenti"/>
            <person name="Alice Mouton"/>
            <person name="Noel Vella"/>
            <person name="Bjorn M von Reumont"/>
            <person name="Adriana Vella"/>
            <person name="Wilfried Haerty"/>
        </authorList>
    </citation>
    <scope>NUCLEOTIDE SEQUENCE [LARGE SCALE GENOMIC DNA]</scope>
</reference>
<feature type="domain" description="DRBM" evidence="3">
    <location>
        <begin position="189"/>
        <end position="255"/>
    </location>
</feature>
<dbReference type="Proteomes" id="UP001642520">
    <property type="component" value="Unassembled WGS sequence"/>
</dbReference>
<name>A0ABP1NEV4_XYLVO</name>
<dbReference type="PANTHER" id="PTHR10910">
    <property type="entry name" value="EUKARYOTE SPECIFIC DSRNA BINDING PROTEIN"/>
    <property type="match status" value="1"/>
</dbReference>
<evidence type="ECO:0000256" key="1">
    <source>
        <dbReference type="PROSITE-ProRule" id="PRU00266"/>
    </source>
</evidence>
<protein>
    <recommendedName>
        <fullName evidence="7">Double-stranded RNA-specific editase Adar</fullName>
    </recommendedName>
</protein>
<keyword evidence="1" id="KW-0694">RNA-binding</keyword>
<evidence type="ECO:0000256" key="2">
    <source>
        <dbReference type="SAM" id="MobiDB-lite"/>
    </source>
</evidence>
<feature type="region of interest" description="Disordered" evidence="2">
    <location>
        <begin position="156"/>
        <end position="190"/>
    </location>
</feature>
<dbReference type="PANTHER" id="PTHR10910:SF62">
    <property type="entry name" value="AT07585P-RELATED"/>
    <property type="match status" value="1"/>
</dbReference>
<keyword evidence="6" id="KW-1185">Reference proteome</keyword>
<dbReference type="Pfam" id="PF00035">
    <property type="entry name" value="dsrm"/>
    <property type="match status" value="2"/>
</dbReference>
<dbReference type="SMART" id="SM00552">
    <property type="entry name" value="ADEAMc"/>
    <property type="match status" value="1"/>
</dbReference>
<dbReference type="Pfam" id="PF02137">
    <property type="entry name" value="A_deamin"/>
    <property type="match status" value="1"/>
</dbReference>
<evidence type="ECO:0000259" key="3">
    <source>
        <dbReference type="PROSITE" id="PS50137"/>
    </source>
</evidence>